<evidence type="ECO:0000256" key="1">
    <source>
        <dbReference type="SAM" id="SignalP"/>
    </source>
</evidence>
<dbReference type="NCBIfam" id="NF033709">
    <property type="entry name" value="PorV_fam"/>
    <property type="match status" value="1"/>
</dbReference>
<proteinExistence type="predicted"/>
<feature type="signal peptide" evidence="1">
    <location>
        <begin position="1"/>
        <end position="20"/>
    </location>
</feature>
<dbReference type="Gene3D" id="2.40.160.60">
    <property type="entry name" value="Outer membrane protein transport protein (OMPP1/FadL/TodX)"/>
    <property type="match status" value="1"/>
</dbReference>
<reference evidence="3" key="1">
    <citation type="journal article" date="2019" name="Int. J. Syst. Evol. Microbiol.">
        <title>The Global Catalogue of Microorganisms (GCM) 10K type strain sequencing project: providing services to taxonomists for standard genome sequencing and annotation.</title>
        <authorList>
            <consortium name="The Broad Institute Genomics Platform"/>
            <consortium name="The Broad Institute Genome Sequencing Center for Infectious Disease"/>
            <person name="Wu L."/>
            <person name="Ma J."/>
        </authorList>
    </citation>
    <scope>NUCLEOTIDE SEQUENCE [LARGE SCALE GENOMIC DNA]</scope>
    <source>
        <strain evidence="3">KACC 12602</strain>
    </source>
</reference>
<keyword evidence="1" id="KW-0732">Signal</keyword>
<gene>
    <name evidence="2" type="ORF">ACFPIB_04935</name>
</gene>
<comment type="caution">
    <text evidence="2">The sequence shown here is derived from an EMBL/GenBank/DDBJ whole genome shotgun (WGS) entry which is preliminary data.</text>
</comment>
<keyword evidence="3" id="KW-1185">Reference proteome</keyword>
<protein>
    <submittedName>
        <fullName evidence="2">PorV/PorQ family protein</fullName>
    </submittedName>
</protein>
<sequence length="351" mass="37309">MKKSVICMVFASLLAGTALAGNDQKRGQVGATELQINPWARSSGMASSNTARIRGVESMNQNIGGLSSIEGTEIMFTSTKWLTGTDININALGIGQQLGENGGVLGLSLMSMDMGNFKQTTENAPDQDINFNVSVINLGLGYSKKFSNSIQGGITVRVINESIPDASATGIAFDGGVQYVTSLGKGELAKDNLHIGVSLRNVGPEMTFSGDGLAYRGIVQNGTVVQALEQRSSSFELPALLNIGLAYDFNMNEESRLTLAGNFVSNTASNDQFQVGAEYAFTEKFMVRAGFDYQKGIFGDSRNFAHNGPTAGATVELPFGADLDKKFALDYSYRSSNPWSGTHSVGIKVGL</sequence>
<organism evidence="2 3">
    <name type="scientific">Adhaeribacter terreus</name>
    <dbReference type="NCBI Taxonomy" id="529703"/>
    <lineage>
        <taxon>Bacteria</taxon>
        <taxon>Pseudomonadati</taxon>
        <taxon>Bacteroidota</taxon>
        <taxon>Cytophagia</taxon>
        <taxon>Cytophagales</taxon>
        <taxon>Hymenobacteraceae</taxon>
        <taxon>Adhaeribacter</taxon>
    </lineage>
</organism>
<feature type="chain" id="PRO_5046480792" evidence="1">
    <location>
        <begin position="21"/>
        <end position="351"/>
    </location>
</feature>
<dbReference type="Proteomes" id="UP001596161">
    <property type="component" value="Unassembled WGS sequence"/>
</dbReference>
<evidence type="ECO:0000313" key="2">
    <source>
        <dbReference type="EMBL" id="MFC5269945.1"/>
    </source>
</evidence>
<dbReference type="EMBL" id="JBHSKT010000002">
    <property type="protein sequence ID" value="MFC5269945.1"/>
    <property type="molecule type" value="Genomic_DNA"/>
</dbReference>
<accession>A0ABW0EB02</accession>
<dbReference type="SUPFAM" id="SSF56935">
    <property type="entry name" value="Porins"/>
    <property type="match status" value="1"/>
</dbReference>
<name>A0ABW0EB02_9BACT</name>
<evidence type="ECO:0000313" key="3">
    <source>
        <dbReference type="Proteomes" id="UP001596161"/>
    </source>
</evidence>